<dbReference type="InterPro" id="IPR050779">
    <property type="entry name" value="Transglutaminase"/>
</dbReference>
<dbReference type="InterPro" id="IPR002931">
    <property type="entry name" value="Transglutaminase-like"/>
</dbReference>
<evidence type="ECO:0000313" key="3">
    <source>
        <dbReference type="EMBL" id="CAL8131583.1"/>
    </source>
</evidence>
<comment type="similarity">
    <text evidence="1">Belongs to the transglutaminase superfamily. Transglutaminase family.</text>
</comment>
<name>A0ABP1RNC2_9HEXA</name>
<dbReference type="Gene3D" id="3.90.260.10">
    <property type="entry name" value="Transglutaminase-like"/>
    <property type="match status" value="1"/>
</dbReference>
<dbReference type="PANTHER" id="PTHR11590:SF69">
    <property type="entry name" value="RE08173P"/>
    <property type="match status" value="1"/>
</dbReference>
<dbReference type="InterPro" id="IPR008958">
    <property type="entry name" value="Transglutaminase_C"/>
</dbReference>
<dbReference type="SUPFAM" id="SSF81296">
    <property type="entry name" value="E set domains"/>
    <property type="match status" value="1"/>
</dbReference>
<dbReference type="Pfam" id="PF01841">
    <property type="entry name" value="Transglut_core"/>
    <property type="match status" value="1"/>
</dbReference>
<dbReference type="SUPFAM" id="SSF54001">
    <property type="entry name" value="Cysteine proteinases"/>
    <property type="match status" value="1"/>
</dbReference>
<dbReference type="SUPFAM" id="SSF49309">
    <property type="entry name" value="Transglutaminase, two C-terminal domains"/>
    <property type="match status" value="2"/>
</dbReference>
<dbReference type="InterPro" id="IPR023608">
    <property type="entry name" value="Transglutaminase_animal"/>
</dbReference>
<dbReference type="PIRSF" id="PIRSF000459">
    <property type="entry name" value="TGM_EBP42"/>
    <property type="match status" value="1"/>
</dbReference>
<comment type="caution">
    <text evidence="3">The sequence shown here is derived from an EMBL/GenBank/DDBJ whole genome shotgun (WGS) entry which is preliminary data.</text>
</comment>
<dbReference type="InterPro" id="IPR014756">
    <property type="entry name" value="Ig_E-set"/>
</dbReference>
<dbReference type="PANTHER" id="PTHR11590">
    <property type="entry name" value="PROTEIN-GLUTAMINE GAMMA-GLUTAMYLTRANSFERASE"/>
    <property type="match status" value="1"/>
</dbReference>
<dbReference type="Gene3D" id="2.60.40.10">
    <property type="entry name" value="Immunoglobulins"/>
    <property type="match status" value="3"/>
</dbReference>
<dbReference type="InterPro" id="IPR001102">
    <property type="entry name" value="Transglutaminase_N"/>
</dbReference>
<gene>
    <name evidence="3" type="ORF">ODALV1_LOCUS24241</name>
</gene>
<dbReference type="Proteomes" id="UP001642540">
    <property type="component" value="Unassembled WGS sequence"/>
</dbReference>
<dbReference type="EMBL" id="CAXLJM020000088">
    <property type="protein sequence ID" value="CAL8131583.1"/>
    <property type="molecule type" value="Genomic_DNA"/>
</dbReference>
<sequence length="771" mass="86996">MGQCISTLKEVCYEVCGCCSAEGSCSDCIEIGNDKKKDGDLIPLPTLPEDLDDVTTDILKVFKVDMHIKENGVAHHTDKYDAMIRRVIPQDLVIRRGQEFLVTLFLSRPFHKDLDGISFVFSIVDGKPSLSHGTLIVVPLLPKGSPSGTNSPWSATIEDVEDNQINVQLKSSSKCSIGKWKIAVDTKLKNDQAAVSYTFKQPVFILFNPWNEDDEVYMQEEEGRQEYVLEDTGLIWRGSHNRLRPTPWAYSQFEKDCLECSLYLLSGPGHLSSSARADPVKCARAISAMVNSPDEDGLLVGNWTEDFSGGVPPIKWTGSVKILQKYYANKKPVKFAQCWVFSGVVTTICRAIGIPCRPVTNYQSAHDTQASLTVDYFLDDDGKAIEELNTDSVWNFHVWNEVWMARSDLGDSRPYDTYSGWQVIDATPQEVSDDMYRCGPASVHATKQGEIRRPFDGPFVFSEVNADKVYWHYRGVNRPLKLLGKKADKIGLLISTKTIGQFEREDITDSYKYPEKTSEEREVMTNALRESASLFSRYYLNEDFNDVRFDFELRDNIVIGSPFRVILIVTNVSADKEFDIEASLRVDAMLYTGKLKAEIKKEIFEIKMAPDSEQEITLDVTYDEYSPKLCDQCAFNIACLAKVRQTDFEYFAQDDFRVRKPDIKFDIPNKDSITIGEPFSGKIMLKNPLPVKLTKCKFYIESPGLGEPLKLAVKETVEPGEMVETEFELTPKVEGEKTLSARFSSKELEDVDGFVTILVNPSNEIPDTPLS</sequence>
<organism evidence="3 4">
    <name type="scientific">Orchesella dallaii</name>
    <dbReference type="NCBI Taxonomy" id="48710"/>
    <lineage>
        <taxon>Eukaryota</taxon>
        <taxon>Metazoa</taxon>
        <taxon>Ecdysozoa</taxon>
        <taxon>Arthropoda</taxon>
        <taxon>Hexapoda</taxon>
        <taxon>Collembola</taxon>
        <taxon>Entomobryomorpha</taxon>
        <taxon>Entomobryoidea</taxon>
        <taxon>Orchesellidae</taxon>
        <taxon>Orchesellinae</taxon>
        <taxon>Orchesella</taxon>
    </lineage>
</organism>
<dbReference type="InterPro" id="IPR036238">
    <property type="entry name" value="Transglutaminase_C_sf"/>
</dbReference>
<feature type="domain" description="Transglutaminase-like" evidence="2">
    <location>
        <begin position="330"/>
        <end position="428"/>
    </location>
</feature>
<dbReference type="Pfam" id="PF00927">
    <property type="entry name" value="Transglut_C"/>
    <property type="match status" value="2"/>
</dbReference>
<evidence type="ECO:0000313" key="4">
    <source>
        <dbReference type="Proteomes" id="UP001642540"/>
    </source>
</evidence>
<dbReference type="InterPro" id="IPR036985">
    <property type="entry name" value="Transglutaminase-like_sf"/>
</dbReference>
<dbReference type="Pfam" id="PF00868">
    <property type="entry name" value="Transglut_N"/>
    <property type="match status" value="1"/>
</dbReference>
<dbReference type="InterPro" id="IPR038765">
    <property type="entry name" value="Papain-like_cys_pep_sf"/>
</dbReference>
<dbReference type="SMART" id="SM00460">
    <property type="entry name" value="TGc"/>
    <property type="match status" value="1"/>
</dbReference>
<evidence type="ECO:0000259" key="2">
    <source>
        <dbReference type="SMART" id="SM00460"/>
    </source>
</evidence>
<accession>A0ABP1RNC2</accession>
<proteinExistence type="inferred from homology"/>
<keyword evidence="4" id="KW-1185">Reference proteome</keyword>
<dbReference type="InterPro" id="IPR013783">
    <property type="entry name" value="Ig-like_fold"/>
</dbReference>
<protein>
    <recommendedName>
        <fullName evidence="2">Transglutaminase-like domain-containing protein</fullName>
    </recommendedName>
</protein>
<evidence type="ECO:0000256" key="1">
    <source>
        <dbReference type="ARBA" id="ARBA00005968"/>
    </source>
</evidence>
<reference evidence="3 4" key="1">
    <citation type="submission" date="2024-08" db="EMBL/GenBank/DDBJ databases">
        <authorList>
            <person name="Cucini C."/>
            <person name="Frati F."/>
        </authorList>
    </citation>
    <scope>NUCLEOTIDE SEQUENCE [LARGE SCALE GENOMIC DNA]</scope>
</reference>